<evidence type="ECO:0000256" key="13">
    <source>
        <dbReference type="ARBA" id="ARBA00023136"/>
    </source>
</evidence>
<gene>
    <name evidence="16" type="ORF">CcarbDRAFT_0894</name>
</gene>
<evidence type="ECO:0000256" key="3">
    <source>
        <dbReference type="ARBA" id="ARBA00012438"/>
    </source>
</evidence>
<dbReference type="eggNOG" id="COG5002">
    <property type="taxonomic scope" value="Bacteria"/>
</dbReference>
<dbReference type="GO" id="GO:0000155">
    <property type="term" value="F:phosphorelay sensor kinase activity"/>
    <property type="evidence" value="ECO:0007669"/>
    <property type="project" value="InterPro"/>
</dbReference>
<evidence type="ECO:0000256" key="14">
    <source>
        <dbReference type="SAM" id="Coils"/>
    </source>
</evidence>
<keyword evidence="13" id="KW-0472">Membrane</keyword>
<keyword evidence="10" id="KW-0067">ATP-binding</keyword>
<dbReference type="CDD" id="cd06225">
    <property type="entry name" value="HAMP"/>
    <property type="match status" value="1"/>
</dbReference>
<keyword evidence="4" id="KW-1003">Cell membrane</keyword>
<evidence type="ECO:0000256" key="7">
    <source>
        <dbReference type="ARBA" id="ARBA00022692"/>
    </source>
</evidence>
<keyword evidence="14" id="KW-0175">Coiled coil</keyword>
<dbReference type="PANTHER" id="PTHR45528">
    <property type="entry name" value="SENSOR HISTIDINE KINASE CPXA"/>
    <property type="match status" value="1"/>
</dbReference>
<dbReference type="RefSeq" id="WP_007059779.1">
    <property type="nucleotide sequence ID" value="NZ_ACVI01000010.1"/>
</dbReference>
<keyword evidence="7" id="KW-0812">Transmembrane</keyword>
<sequence length="185" mass="21513">MLILGIAVESFYFSRLTRDIYEMKDLVEDIQKGKFNKVHKVNRNDELGELNKGLIFMSDTIEQNIKDLKVERDSLSRAVEKLKEMDKQQKEFIGNVTHEFKTPITSIKAYADVIGMYKDDMKLIEEGTLSISKDCERLSSMVDNVLNLSALEKYDFEIEKSEVNLRRLLNETCKAMMAKNKRKMV</sequence>
<dbReference type="InterPro" id="IPR050398">
    <property type="entry name" value="HssS/ArlS-like"/>
</dbReference>
<dbReference type="EC" id="2.7.13.3" evidence="3"/>
<reference evidence="16 17" key="1">
    <citation type="submission" date="2009-06" db="EMBL/GenBank/DDBJ databases">
        <title>The draft genome of Clostridium carboxidivorans P7.</title>
        <authorList>
            <consortium name="US DOE Joint Genome Institute (JGI-PGF)"/>
            <person name="Lucas S."/>
            <person name="Copeland A."/>
            <person name="Lapidus A."/>
            <person name="Glavina del Rio T."/>
            <person name="Tice H."/>
            <person name="Bruce D."/>
            <person name="Goodwin L."/>
            <person name="Pitluck S."/>
            <person name="Larimer F."/>
            <person name="Land M.L."/>
            <person name="Hauser L."/>
            <person name="Hemme C.L."/>
        </authorList>
    </citation>
    <scope>NUCLEOTIDE SEQUENCE [LARGE SCALE GENOMIC DNA]</scope>
    <source>
        <strain evidence="16 17">P7</strain>
    </source>
</reference>
<dbReference type="GO" id="GO:0005886">
    <property type="term" value="C:plasma membrane"/>
    <property type="evidence" value="ECO:0007669"/>
    <property type="project" value="UniProtKB-SubCell"/>
</dbReference>
<dbReference type="EMBL" id="ACVI01000010">
    <property type="protein sequence ID" value="EET88639.1"/>
    <property type="molecule type" value="Genomic_DNA"/>
</dbReference>
<comment type="subcellular location">
    <subcellularLocation>
        <location evidence="2">Cell membrane</location>
        <topology evidence="2">Multi-pass membrane protein</topology>
    </subcellularLocation>
</comment>
<keyword evidence="11" id="KW-1133">Transmembrane helix</keyword>
<protein>
    <recommendedName>
        <fullName evidence="3">histidine kinase</fullName>
        <ecNumber evidence="3">2.7.13.3</ecNumber>
    </recommendedName>
</protein>
<dbReference type="STRING" id="536227.Ccar_01770"/>
<evidence type="ECO:0000256" key="10">
    <source>
        <dbReference type="ARBA" id="ARBA00022840"/>
    </source>
</evidence>
<dbReference type="SUPFAM" id="SSF158472">
    <property type="entry name" value="HAMP domain-like"/>
    <property type="match status" value="1"/>
</dbReference>
<dbReference type="SMART" id="SM00388">
    <property type="entry name" value="HisKA"/>
    <property type="match status" value="1"/>
</dbReference>
<comment type="caution">
    <text evidence="16">The sequence shown here is derived from an EMBL/GenBank/DDBJ whole genome shotgun (WGS) entry which is preliminary data.</text>
</comment>
<organism evidence="16 17">
    <name type="scientific">Clostridium carboxidivorans P7</name>
    <dbReference type="NCBI Taxonomy" id="536227"/>
    <lineage>
        <taxon>Bacteria</taxon>
        <taxon>Bacillati</taxon>
        <taxon>Bacillota</taxon>
        <taxon>Clostridia</taxon>
        <taxon>Eubacteriales</taxon>
        <taxon>Clostridiaceae</taxon>
        <taxon>Clostridium</taxon>
    </lineage>
</organism>
<accession>C6PQ34</accession>
<dbReference type="Pfam" id="PF00512">
    <property type="entry name" value="HisKA"/>
    <property type="match status" value="1"/>
</dbReference>
<keyword evidence="9" id="KW-0418">Kinase</keyword>
<feature type="domain" description="HAMP" evidence="15">
    <location>
        <begin position="14"/>
        <end position="66"/>
    </location>
</feature>
<evidence type="ECO:0000313" key="17">
    <source>
        <dbReference type="Proteomes" id="UP000004198"/>
    </source>
</evidence>
<evidence type="ECO:0000256" key="1">
    <source>
        <dbReference type="ARBA" id="ARBA00000085"/>
    </source>
</evidence>
<comment type="catalytic activity">
    <reaction evidence="1">
        <text>ATP + protein L-histidine = ADP + protein N-phospho-L-histidine.</text>
        <dbReference type="EC" id="2.7.13.3"/>
    </reaction>
</comment>
<evidence type="ECO:0000313" key="16">
    <source>
        <dbReference type="EMBL" id="EET88639.1"/>
    </source>
</evidence>
<feature type="coiled-coil region" evidence="14">
    <location>
        <begin position="58"/>
        <end position="88"/>
    </location>
</feature>
<dbReference type="CDD" id="cd00082">
    <property type="entry name" value="HisKA"/>
    <property type="match status" value="1"/>
</dbReference>
<dbReference type="Proteomes" id="UP000004198">
    <property type="component" value="Unassembled WGS sequence"/>
</dbReference>
<evidence type="ECO:0000256" key="5">
    <source>
        <dbReference type="ARBA" id="ARBA00022553"/>
    </source>
</evidence>
<dbReference type="SUPFAM" id="SSF47384">
    <property type="entry name" value="Homodimeric domain of signal transducing histidine kinase"/>
    <property type="match status" value="1"/>
</dbReference>
<evidence type="ECO:0000256" key="12">
    <source>
        <dbReference type="ARBA" id="ARBA00023012"/>
    </source>
</evidence>
<evidence type="ECO:0000256" key="2">
    <source>
        <dbReference type="ARBA" id="ARBA00004651"/>
    </source>
</evidence>
<keyword evidence="12" id="KW-0902">Two-component regulatory system</keyword>
<dbReference type="GO" id="GO:0005524">
    <property type="term" value="F:ATP binding"/>
    <property type="evidence" value="ECO:0007669"/>
    <property type="project" value="UniProtKB-KW"/>
</dbReference>
<proteinExistence type="predicted"/>
<keyword evidence="5" id="KW-0597">Phosphoprotein</keyword>
<evidence type="ECO:0000256" key="9">
    <source>
        <dbReference type="ARBA" id="ARBA00022777"/>
    </source>
</evidence>
<dbReference type="InterPro" id="IPR003660">
    <property type="entry name" value="HAMP_dom"/>
</dbReference>
<dbReference type="Gene3D" id="6.10.340.10">
    <property type="match status" value="1"/>
</dbReference>
<dbReference type="InterPro" id="IPR003661">
    <property type="entry name" value="HisK_dim/P_dom"/>
</dbReference>
<evidence type="ECO:0000256" key="6">
    <source>
        <dbReference type="ARBA" id="ARBA00022679"/>
    </source>
</evidence>
<keyword evidence="8" id="KW-0547">Nucleotide-binding</keyword>
<dbReference type="AlphaFoldDB" id="C6PQ34"/>
<evidence type="ECO:0000256" key="4">
    <source>
        <dbReference type="ARBA" id="ARBA00022475"/>
    </source>
</evidence>
<dbReference type="PROSITE" id="PS50885">
    <property type="entry name" value="HAMP"/>
    <property type="match status" value="1"/>
</dbReference>
<keyword evidence="17" id="KW-1185">Reference proteome</keyword>
<evidence type="ECO:0000259" key="15">
    <source>
        <dbReference type="PROSITE" id="PS50885"/>
    </source>
</evidence>
<name>C6PQ34_9CLOT</name>
<evidence type="ECO:0000256" key="11">
    <source>
        <dbReference type="ARBA" id="ARBA00022989"/>
    </source>
</evidence>
<dbReference type="InterPro" id="IPR036097">
    <property type="entry name" value="HisK_dim/P_sf"/>
</dbReference>
<evidence type="ECO:0000256" key="8">
    <source>
        <dbReference type="ARBA" id="ARBA00022741"/>
    </source>
</evidence>
<dbReference type="PANTHER" id="PTHR45528:SF1">
    <property type="entry name" value="SENSOR HISTIDINE KINASE CPXA"/>
    <property type="match status" value="1"/>
</dbReference>
<dbReference type="Gene3D" id="1.10.287.130">
    <property type="match status" value="1"/>
</dbReference>
<keyword evidence="6" id="KW-0808">Transferase</keyword>